<evidence type="ECO:0000256" key="1">
    <source>
        <dbReference type="ARBA" id="ARBA00002919"/>
    </source>
</evidence>
<evidence type="ECO:0000256" key="4">
    <source>
        <dbReference type="ARBA" id="ARBA00013014"/>
    </source>
</evidence>
<evidence type="ECO:0000259" key="11">
    <source>
        <dbReference type="Pfam" id="PF02558"/>
    </source>
</evidence>
<evidence type="ECO:0000259" key="12">
    <source>
        <dbReference type="Pfam" id="PF08546"/>
    </source>
</evidence>
<dbReference type="PANTHER" id="PTHR21708">
    <property type="entry name" value="PROBABLE 2-DEHYDROPANTOATE 2-REDUCTASE"/>
    <property type="match status" value="1"/>
</dbReference>
<organism evidence="13 14">
    <name type="scientific">Roseicella frigidaeris</name>
    <dbReference type="NCBI Taxonomy" id="2230885"/>
    <lineage>
        <taxon>Bacteria</taxon>
        <taxon>Pseudomonadati</taxon>
        <taxon>Pseudomonadota</taxon>
        <taxon>Alphaproteobacteria</taxon>
        <taxon>Acetobacterales</taxon>
        <taxon>Roseomonadaceae</taxon>
        <taxon>Roseicella</taxon>
    </lineage>
</organism>
<dbReference type="OrthoDB" id="247668at2"/>
<evidence type="ECO:0000256" key="5">
    <source>
        <dbReference type="ARBA" id="ARBA00019465"/>
    </source>
</evidence>
<dbReference type="Pfam" id="PF08546">
    <property type="entry name" value="ApbA_C"/>
    <property type="match status" value="1"/>
</dbReference>
<comment type="similarity">
    <text evidence="3">Belongs to the ketopantoate reductase family.</text>
</comment>
<evidence type="ECO:0000256" key="8">
    <source>
        <dbReference type="ARBA" id="ARBA00023002"/>
    </source>
</evidence>
<dbReference type="AlphaFoldDB" id="A0A327MEC0"/>
<dbReference type="GO" id="GO:0005737">
    <property type="term" value="C:cytoplasm"/>
    <property type="evidence" value="ECO:0007669"/>
    <property type="project" value="TreeGrafter"/>
</dbReference>
<dbReference type="InterPro" id="IPR008927">
    <property type="entry name" value="6-PGluconate_DH-like_C_sf"/>
</dbReference>
<keyword evidence="7" id="KW-0521">NADP</keyword>
<dbReference type="GO" id="GO:0008677">
    <property type="term" value="F:2-dehydropantoate 2-reductase activity"/>
    <property type="evidence" value="ECO:0007669"/>
    <property type="project" value="UniProtKB-EC"/>
</dbReference>
<keyword evidence="8" id="KW-0560">Oxidoreductase</keyword>
<dbReference type="InterPro" id="IPR013332">
    <property type="entry name" value="KPR_N"/>
</dbReference>
<evidence type="ECO:0000256" key="3">
    <source>
        <dbReference type="ARBA" id="ARBA00007870"/>
    </source>
</evidence>
<evidence type="ECO:0000256" key="6">
    <source>
        <dbReference type="ARBA" id="ARBA00022655"/>
    </source>
</evidence>
<evidence type="ECO:0000256" key="10">
    <source>
        <dbReference type="ARBA" id="ARBA00048793"/>
    </source>
</evidence>
<dbReference type="FunFam" id="1.10.1040.10:FF:000017">
    <property type="entry name" value="2-dehydropantoate 2-reductase"/>
    <property type="match status" value="1"/>
</dbReference>
<keyword evidence="14" id="KW-1185">Reference proteome</keyword>
<dbReference type="NCBIfam" id="NF005089">
    <property type="entry name" value="PRK06522.1-4"/>
    <property type="match status" value="1"/>
</dbReference>
<evidence type="ECO:0000256" key="7">
    <source>
        <dbReference type="ARBA" id="ARBA00022857"/>
    </source>
</evidence>
<dbReference type="EC" id="1.1.1.169" evidence="4"/>
<dbReference type="UniPathway" id="UPA00028">
    <property type="reaction ID" value="UER00004"/>
</dbReference>
<dbReference type="SUPFAM" id="SSF51735">
    <property type="entry name" value="NAD(P)-binding Rossmann-fold domains"/>
    <property type="match status" value="1"/>
</dbReference>
<proteinExistence type="inferred from homology"/>
<evidence type="ECO:0000313" key="13">
    <source>
        <dbReference type="EMBL" id="RAI58558.1"/>
    </source>
</evidence>
<dbReference type="FunFam" id="3.40.50.720:FF:000307">
    <property type="entry name" value="2-dehydropantoate 2-reductase"/>
    <property type="match status" value="1"/>
</dbReference>
<reference evidence="14" key="1">
    <citation type="submission" date="2018-06" db="EMBL/GenBank/DDBJ databases">
        <authorList>
            <person name="Khan S.A."/>
        </authorList>
    </citation>
    <scope>NUCLEOTIDE SEQUENCE [LARGE SCALE GENOMIC DNA]</scope>
    <source>
        <strain evidence="14">DB-1506</strain>
    </source>
</reference>
<accession>A0A327MEC0</accession>
<sequence>MRVCVYGAGAIGGHVAARLARGGAAVSVVARGAHLAAIRERGLTVAAADGMLYCQPRASEDPRDLGPQDAVIVTVKAPALPQVAAGIAPLLGPETAVAFVMNGIPWWYFDRTAREGERLPALDPGEALRRAVGIPRTLGGVVYAAASVTAPGRIEALAPDSRVLLGELDGAMTPRLAALAAAISAGGMRGEAVPDIRRAVWTKLLGNLMTGPLCLLARASMQEVLAAPAVREAAIAIAREVMALAAAHGQPIAGDAPEARIARSAGLRHRPSILQDLEAGRPMEVEALFQAPLALARAAGVPVPMLELMVALATQAATGAGLYVAPAGMG</sequence>
<comment type="pathway">
    <text evidence="2">Cofactor biosynthesis; (R)-pantothenate biosynthesis; (R)-pantoate from 3-methyl-2-oxobutanoate: step 2/2.</text>
</comment>
<dbReference type="Pfam" id="PF02558">
    <property type="entry name" value="ApbA"/>
    <property type="match status" value="1"/>
</dbReference>
<dbReference type="InterPro" id="IPR036291">
    <property type="entry name" value="NAD(P)-bd_dom_sf"/>
</dbReference>
<gene>
    <name evidence="13" type="ORF">DOO78_12760</name>
</gene>
<comment type="catalytic activity">
    <reaction evidence="10">
        <text>(R)-pantoate + NADP(+) = 2-dehydropantoate + NADPH + H(+)</text>
        <dbReference type="Rhea" id="RHEA:16233"/>
        <dbReference type="ChEBI" id="CHEBI:11561"/>
        <dbReference type="ChEBI" id="CHEBI:15378"/>
        <dbReference type="ChEBI" id="CHEBI:15980"/>
        <dbReference type="ChEBI" id="CHEBI:57783"/>
        <dbReference type="ChEBI" id="CHEBI:58349"/>
        <dbReference type="EC" id="1.1.1.169"/>
    </reaction>
</comment>
<dbReference type="InterPro" id="IPR013752">
    <property type="entry name" value="KPA_reductase"/>
</dbReference>
<evidence type="ECO:0000256" key="2">
    <source>
        <dbReference type="ARBA" id="ARBA00004994"/>
    </source>
</evidence>
<dbReference type="InterPro" id="IPR051402">
    <property type="entry name" value="KPR-Related"/>
</dbReference>
<evidence type="ECO:0000313" key="14">
    <source>
        <dbReference type="Proteomes" id="UP000249065"/>
    </source>
</evidence>
<dbReference type="SUPFAM" id="SSF48179">
    <property type="entry name" value="6-phosphogluconate dehydrogenase C-terminal domain-like"/>
    <property type="match status" value="1"/>
</dbReference>
<dbReference type="InterPro" id="IPR013328">
    <property type="entry name" value="6PGD_dom2"/>
</dbReference>
<dbReference type="GO" id="GO:0015940">
    <property type="term" value="P:pantothenate biosynthetic process"/>
    <property type="evidence" value="ECO:0007669"/>
    <property type="project" value="UniProtKB-UniPathway"/>
</dbReference>
<evidence type="ECO:0000256" key="9">
    <source>
        <dbReference type="ARBA" id="ARBA00032024"/>
    </source>
</evidence>
<dbReference type="Gene3D" id="3.40.50.720">
    <property type="entry name" value="NAD(P)-binding Rossmann-like Domain"/>
    <property type="match status" value="1"/>
</dbReference>
<feature type="domain" description="Ketopantoate reductase N-terminal" evidence="11">
    <location>
        <begin position="3"/>
        <end position="169"/>
    </location>
</feature>
<name>A0A327MEC0_9PROT</name>
<keyword evidence="6" id="KW-0566">Pantothenate biosynthesis</keyword>
<dbReference type="EMBL" id="QLIX01000008">
    <property type="protein sequence ID" value="RAI58558.1"/>
    <property type="molecule type" value="Genomic_DNA"/>
</dbReference>
<comment type="caution">
    <text evidence="13">The sequence shown here is derived from an EMBL/GenBank/DDBJ whole genome shotgun (WGS) entry which is preliminary data.</text>
</comment>
<dbReference type="Gene3D" id="1.10.1040.10">
    <property type="entry name" value="N-(1-d-carboxylethyl)-l-norvaline Dehydrogenase, domain 2"/>
    <property type="match status" value="1"/>
</dbReference>
<protein>
    <recommendedName>
        <fullName evidence="5">2-dehydropantoate 2-reductase</fullName>
        <ecNumber evidence="4">1.1.1.169</ecNumber>
    </recommendedName>
    <alternativeName>
        <fullName evidence="9">Ketopantoate reductase</fullName>
    </alternativeName>
</protein>
<feature type="domain" description="Ketopantoate reductase C-terminal" evidence="12">
    <location>
        <begin position="195"/>
        <end position="314"/>
    </location>
</feature>
<comment type="function">
    <text evidence="1">Catalyzes the NADPH-dependent reduction of ketopantoate into pantoic acid.</text>
</comment>
<dbReference type="Proteomes" id="UP000249065">
    <property type="component" value="Unassembled WGS sequence"/>
</dbReference>
<dbReference type="PANTHER" id="PTHR21708:SF45">
    <property type="entry name" value="2-DEHYDROPANTOATE 2-REDUCTASE"/>
    <property type="match status" value="1"/>
</dbReference>
<dbReference type="RefSeq" id="WP_111470174.1">
    <property type="nucleotide sequence ID" value="NZ_QLIX01000008.1"/>
</dbReference>